<reference evidence="2 3" key="1">
    <citation type="submission" date="2017-08" db="EMBL/GenBank/DDBJ databases">
        <title>Genomes of Fischerella (Mastigocladus) sp. strains.</title>
        <authorList>
            <person name="Miller S.R."/>
        </authorList>
    </citation>
    <scope>NUCLEOTIDE SEQUENCE [LARGE SCALE GENOMIC DNA]</scope>
    <source>
        <strain evidence="2 3">CCMEE 5323</strain>
    </source>
</reference>
<name>A0A2N6K3V1_FISMU</name>
<dbReference type="Proteomes" id="UP000235036">
    <property type="component" value="Unassembled WGS sequence"/>
</dbReference>
<dbReference type="Pfam" id="PF13182">
    <property type="entry name" value="DUF4007"/>
    <property type="match status" value="1"/>
</dbReference>
<dbReference type="AlphaFoldDB" id="A0A2N6K3V1"/>
<comment type="caution">
    <text evidence="2">The sequence shown here is derived from an EMBL/GenBank/DDBJ whole genome shotgun (WGS) entry which is preliminary data.</text>
</comment>
<gene>
    <name evidence="2" type="ORF">CEN44_10905</name>
</gene>
<proteinExistence type="predicted"/>
<feature type="domain" description="DUF4007" evidence="1">
    <location>
        <begin position="39"/>
        <end position="251"/>
    </location>
</feature>
<dbReference type="EMBL" id="NRQW01000234">
    <property type="protein sequence ID" value="PLZ90342.1"/>
    <property type="molecule type" value="Genomic_DNA"/>
</dbReference>
<dbReference type="InterPro" id="IPR025248">
    <property type="entry name" value="DUF4007"/>
</dbReference>
<accession>A0A2N6K3V1</accession>
<evidence type="ECO:0000313" key="2">
    <source>
        <dbReference type="EMBL" id="PLZ90342.1"/>
    </source>
</evidence>
<protein>
    <submittedName>
        <fullName evidence="2">DUF4007 domain-containing protein</fullName>
    </submittedName>
</protein>
<organism evidence="2 3">
    <name type="scientific">Fischerella muscicola CCMEE 5323</name>
    <dbReference type="NCBI Taxonomy" id="2019572"/>
    <lineage>
        <taxon>Bacteria</taxon>
        <taxon>Bacillati</taxon>
        <taxon>Cyanobacteriota</taxon>
        <taxon>Cyanophyceae</taxon>
        <taxon>Nostocales</taxon>
        <taxon>Hapalosiphonaceae</taxon>
        <taxon>Fischerella</taxon>
    </lineage>
</organism>
<sequence length="276" mass="31656">MAKLQLYFNGSFAFKKEEISRILQAASEENGLNDTLPNLMQKTSLGNAKVGRIKSWAIRAGLIQNHRLSPEGEIVWRHDPYLESSVTEWLMHFYLSFGGQGIQPTPKSPEDWGGWCYFVYSFLPENSKFTSEEFLDNCTTVFEEESKVIADRIKFIFRTYTDSQALASCKFLTQENKKYVTGYARLPNPYLVGYFLAQLWQRDFQEEGSVLTESILNQKMGLAAVLGVKATTLQEQLNALEAYGIIEQRRTVPPFQVIRRWDEPLALLEKAYDSES</sequence>
<evidence type="ECO:0000313" key="3">
    <source>
        <dbReference type="Proteomes" id="UP000235036"/>
    </source>
</evidence>
<evidence type="ECO:0000259" key="1">
    <source>
        <dbReference type="Pfam" id="PF13182"/>
    </source>
</evidence>
<keyword evidence="3" id="KW-1185">Reference proteome</keyword>
<dbReference type="RefSeq" id="WP_016868042.1">
    <property type="nucleotide sequence ID" value="NZ_CAWNVR010000328.1"/>
</dbReference>